<feature type="non-terminal residue" evidence="1">
    <location>
        <position position="116"/>
    </location>
</feature>
<dbReference type="AlphaFoldDB" id="A0ABD2NQA5"/>
<evidence type="ECO:0000313" key="2">
    <source>
        <dbReference type="Proteomes" id="UP001516400"/>
    </source>
</evidence>
<keyword evidence="2" id="KW-1185">Reference proteome</keyword>
<reference evidence="1 2" key="1">
    <citation type="journal article" date="2021" name="BMC Biol.">
        <title>Horizontally acquired antibacterial genes associated with adaptive radiation of ladybird beetles.</title>
        <authorList>
            <person name="Li H.S."/>
            <person name="Tang X.F."/>
            <person name="Huang Y.H."/>
            <person name="Xu Z.Y."/>
            <person name="Chen M.L."/>
            <person name="Du X.Y."/>
            <person name="Qiu B.Y."/>
            <person name="Chen P.T."/>
            <person name="Zhang W."/>
            <person name="Slipinski A."/>
            <person name="Escalona H.E."/>
            <person name="Waterhouse R.M."/>
            <person name="Zwick A."/>
            <person name="Pang H."/>
        </authorList>
    </citation>
    <scope>NUCLEOTIDE SEQUENCE [LARGE SCALE GENOMIC DNA]</scope>
    <source>
        <strain evidence="1">SYSU2018</strain>
    </source>
</reference>
<evidence type="ECO:0000313" key="1">
    <source>
        <dbReference type="EMBL" id="KAL3280697.1"/>
    </source>
</evidence>
<gene>
    <name evidence="1" type="ORF">HHI36_003934</name>
</gene>
<comment type="caution">
    <text evidence="1">The sequence shown here is derived from an EMBL/GenBank/DDBJ whole genome shotgun (WGS) entry which is preliminary data.</text>
</comment>
<organism evidence="1 2">
    <name type="scientific">Cryptolaemus montrouzieri</name>
    <dbReference type="NCBI Taxonomy" id="559131"/>
    <lineage>
        <taxon>Eukaryota</taxon>
        <taxon>Metazoa</taxon>
        <taxon>Ecdysozoa</taxon>
        <taxon>Arthropoda</taxon>
        <taxon>Hexapoda</taxon>
        <taxon>Insecta</taxon>
        <taxon>Pterygota</taxon>
        <taxon>Neoptera</taxon>
        <taxon>Endopterygota</taxon>
        <taxon>Coleoptera</taxon>
        <taxon>Polyphaga</taxon>
        <taxon>Cucujiformia</taxon>
        <taxon>Coccinelloidea</taxon>
        <taxon>Coccinellidae</taxon>
        <taxon>Scymninae</taxon>
        <taxon>Scymnini</taxon>
        <taxon>Cryptolaemus</taxon>
    </lineage>
</organism>
<dbReference type="EMBL" id="JABFTP020000144">
    <property type="protein sequence ID" value="KAL3280697.1"/>
    <property type="molecule type" value="Genomic_DNA"/>
</dbReference>
<accession>A0ABD2NQA5</accession>
<sequence length="116" mass="13621">MIQYDVKLLLENLKSKAQSELRQDYEISVGKMMNPKIKIIYVKESLLLDEQNFSTKFTKQNLPDGMKSDVKIFEKYSSPKNEKNTCQVLLELTPQQFRFPANGRQRVHLDWDSYTG</sequence>
<protein>
    <submittedName>
        <fullName evidence="1">Uncharacterized protein</fullName>
    </submittedName>
</protein>
<dbReference type="Proteomes" id="UP001516400">
    <property type="component" value="Unassembled WGS sequence"/>
</dbReference>
<name>A0ABD2NQA5_9CUCU</name>
<proteinExistence type="predicted"/>